<dbReference type="Gramene" id="Os05t0551350-00">
    <property type="protein sequence ID" value="Os05t0551350-00"/>
    <property type="gene ID" value="Os05g0551350"/>
</dbReference>
<reference evidence="1 2" key="2">
    <citation type="journal article" date="2013" name="Plant Cell Physiol.">
        <title>Rice Annotation Project Database (RAP-DB): an integrative and interactive database for rice genomics.</title>
        <authorList>
            <person name="Sakai H."/>
            <person name="Lee S.S."/>
            <person name="Tanaka T."/>
            <person name="Numa H."/>
            <person name="Kim J."/>
            <person name="Kawahara Y."/>
            <person name="Wakimoto H."/>
            <person name="Yang C.C."/>
            <person name="Iwamoto M."/>
            <person name="Abe T."/>
            <person name="Yamada Y."/>
            <person name="Muto A."/>
            <person name="Inokuchi H."/>
            <person name="Ikemura T."/>
            <person name="Matsumoto T."/>
            <person name="Sasaki T."/>
            <person name="Itoh T."/>
        </authorList>
    </citation>
    <scope>NUCLEOTIDE SEQUENCE [LARGE SCALE GENOMIC DNA]</scope>
    <source>
        <strain evidence="2">cv. Nipponbare</strain>
    </source>
</reference>
<dbReference type="Proteomes" id="UP000059680">
    <property type="component" value="Chromosome 5"/>
</dbReference>
<dbReference type="PaxDb" id="39947-A0A0P0WQ08"/>
<organism evidence="1 2">
    <name type="scientific">Oryza sativa subsp. japonica</name>
    <name type="common">Rice</name>
    <dbReference type="NCBI Taxonomy" id="39947"/>
    <lineage>
        <taxon>Eukaryota</taxon>
        <taxon>Viridiplantae</taxon>
        <taxon>Streptophyta</taxon>
        <taxon>Embryophyta</taxon>
        <taxon>Tracheophyta</taxon>
        <taxon>Spermatophyta</taxon>
        <taxon>Magnoliopsida</taxon>
        <taxon>Liliopsida</taxon>
        <taxon>Poales</taxon>
        <taxon>Poaceae</taxon>
        <taxon>BOP clade</taxon>
        <taxon>Oryzoideae</taxon>
        <taxon>Oryzeae</taxon>
        <taxon>Oryzinae</taxon>
        <taxon>Oryza</taxon>
        <taxon>Oryza sativa</taxon>
    </lineage>
</organism>
<dbReference type="EMBL" id="AP014961">
    <property type="protein sequence ID" value="BAS95216.1"/>
    <property type="molecule type" value="Genomic_DNA"/>
</dbReference>
<dbReference type="InParanoid" id="A0A0P0WQ08"/>
<proteinExistence type="predicted"/>
<dbReference type="Pfam" id="PF07797">
    <property type="entry name" value="DUF1639"/>
    <property type="match status" value="1"/>
</dbReference>
<reference evidence="2" key="1">
    <citation type="journal article" date="2005" name="Nature">
        <title>The map-based sequence of the rice genome.</title>
        <authorList>
            <consortium name="International rice genome sequencing project (IRGSP)"/>
            <person name="Matsumoto T."/>
            <person name="Wu J."/>
            <person name="Kanamori H."/>
            <person name="Katayose Y."/>
            <person name="Fujisawa M."/>
            <person name="Namiki N."/>
            <person name="Mizuno H."/>
            <person name="Yamamoto K."/>
            <person name="Antonio B.A."/>
            <person name="Baba T."/>
            <person name="Sakata K."/>
            <person name="Nagamura Y."/>
            <person name="Aoki H."/>
            <person name="Arikawa K."/>
            <person name="Arita K."/>
            <person name="Bito T."/>
            <person name="Chiden Y."/>
            <person name="Fujitsuka N."/>
            <person name="Fukunaka R."/>
            <person name="Hamada M."/>
            <person name="Harada C."/>
            <person name="Hayashi A."/>
            <person name="Hijishita S."/>
            <person name="Honda M."/>
            <person name="Hosokawa S."/>
            <person name="Ichikawa Y."/>
            <person name="Idonuma A."/>
            <person name="Iijima M."/>
            <person name="Ikeda M."/>
            <person name="Ikeno M."/>
            <person name="Ito K."/>
            <person name="Ito S."/>
            <person name="Ito T."/>
            <person name="Ito Y."/>
            <person name="Ito Y."/>
            <person name="Iwabuchi A."/>
            <person name="Kamiya K."/>
            <person name="Karasawa W."/>
            <person name="Kurita K."/>
            <person name="Katagiri S."/>
            <person name="Kikuta A."/>
            <person name="Kobayashi H."/>
            <person name="Kobayashi N."/>
            <person name="Machita K."/>
            <person name="Maehara T."/>
            <person name="Masukawa M."/>
            <person name="Mizubayashi T."/>
            <person name="Mukai Y."/>
            <person name="Nagasaki H."/>
            <person name="Nagata Y."/>
            <person name="Naito S."/>
            <person name="Nakashima M."/>
            <person name="Nakama Y."/>
            <person name="Nakamichi Y."/>
            <person name="Nakamura M."/>
            <person name="Meguro A."/>
            <person name="Negishi M."/>
            <person name="Ohta I."/>
            <person name="Ohta T."/>
            <person name="Okamoto M."/>
            <person name="Ono N."/>
            <person name="Saji S."/>
            <person name="Sakaguchi M."/>
            <person name="Sakai K."/>
            <person name="Shibata M."/>
            <person name="Shimokawa T."/>
            <person name="Song J."/>
            <person name="Takazaki Y."/>
            <person name="Terasawa K."/>
            <person name="Tsugane M."/>
            <person name="Tsuji K."/>
            <person name="Ueda S."/>
            <person name="Waki K."/>
            <person name="Yamagata H."/>
            <person name="Yamamoto M."/>
            <person name="Yamamoto S."/>
            <person name="Yamane H."/>
            <person name="Yoshiki S."/>
            <person name="Yoshihara R."/>
            <person name="Yukawa K."/>
            <person name="Zhong H."/>
            <person name="Yano M."/>
            <person name="Yuan Q."/>
            <person name="Ouyang S."/>
            <person name="Liu J."/>
            <person name="Jones K.M."/>
            <person name="Gansberger K."/>
            <person name="Moffat K."/>
            <person name="Hill J."/>
            <person name="Bera J."/>
            <person name="Fadrosh D."/>
            <person name="Jin S."/>
            <person name="Johri S."/>
            <person name="Kim M."/>
            <person name="Overton L."/>
            <person name="Reardon M."/>
            <person name="Tsitrin T."/>
            <person name="Vuong H."/>
            <person name="Weaver B."/>
            <person name="Ciecko A."/>
            <person name="Tallon L."/>
            <person name="Jackson J."/>
            <person name="Pai G."/>
            <person name="Aken S.V."/>
            <person name="Utterback T."/>
            <person name="Reidmuller S."/>
            <person name="Feldblyum T."/>
            <person name="Hsiao J."/>
            <person name="Zismann V."/>
            <person name="Iobst S."/>
            <person name="de Vazeille A.R."/>
            <person name="Buell C.R."/>
            <person name="Ying K."/>
            <person name="Li Y."/>
            <person name="Lu T."/>
            <person name="Huang Y."/>
            <person name="Zhao Q."/>
            <person name="Feng Q."/>
            <person name="Zhang L."/>
            <person name="Zhu J."/>
            <person name="Weng Q."/>
            <person name="Mu J."/>
            <person name="Lu Y."/>
            <person name="Fan D."/>
            <person name="Liu Y."/>
            <person name="Guan J."/>
            <person name="Zhang Y."/>
            <person name="Yu S."/>
            <person name="Liu X."/>
            <person name="Zhang Y."/>
            <person name="Hong G."/>
            <person name="Han B."/>
            <person name="Choisne N."/>
            <person name="Demange N."/>
            <person name="Orjeda G."/>
            <person name="Samain S."/>
            <person name="Cattolico L."/>
            <person name="Pelletier E."/>
            <person name="Couloux A."/>
            <person name="Segurens B."/>
            <person name="Wincker P."/>
            <person name="D'Hont A."/>
            <person name="Scarpelli C."/>
            <person name="Weissenbach J."/>
            <person name="Salanoubat M."/>
            <person name="Quetier F."/>
            <person name="Yu Y."/>
            <person name="Kim H.R."/>
            <person name="Rambo T."/>
            <person name="Currie J."/>
            <person name="Collura K."/>
            <person name="Luo M."/>
            <person name="Yang T."/>
            <person name="Ammiraju J.S.S."/>
            <person name="Engler F."/>
            <person name="Soderlund C."/>
            <person name="Wing R.A."/>
            <person name="Palmer L.E."/>
            <person name="de la Bastide M."/>
            <person name="Spiegel L."/>
            <person name="Nascimento L."/>
            <person name="Zutavern T."/>
            <person name="O'Shaughnessy A."/>
            <person name="Dike S."/>
            <person name="Dedhia N."/>
            <person name="Preston R."/>
            <person name="Balija V."/>
            <person name="McCombie W.R."/>
            <person name="Chow T."/>
            <person name="Chen H."/>
            <person name="Chung M."/>
            <person name="Chen C."/>
            <person name="Shaw J."/>
            <person name="Wu H."/>
            <person name="Hsiao K."/>
            <person name="Chao Y."/>
            <person name="Chu M."/>
            <person name="Cheng C."/>
            <person name="Hour A."/>
            <person name="Lee P."/>
            <person name="Lin S."/>
            <person name="Lin Y."/>
            <person name="Liou J."/>
            <person name="Liu S."/>
            <person name="Hsing Y."/>
            <person name="Raghuvanshi S."/>
            <person name="Mohanty A."/>
            <person name="Bharti A.K."/>
            <person name="Gaur A."/>
            <person name="Gupta V."/>
            <person name="Kumar D."/>
            <person name="Ravi V."/>
            <person name="Vij S."/>
            <person name="Kapur A."/>
            <person name="Khurana P."/>
            <person name="Khurana P."/>
            <person name="Khurana J.P."/>
            <person name="Tyagi A.K."/>
            <person name="Gaikwad K."/>
            <person name="Singh A."/>
            <person name="Dalal V."/>
            <person name="Srivastava S."/>
            <person name="Dixit A."/>
            <person name="Pal A.K."/>
            <person name="Ghazi I.A."/>
            <person name="Yadav M."/>
            <person name="Pandit A."/>
            <person name="Bhargava A."/>
            <person name="Sureshbabu K."/>
            <person name="Batra K."/>
            <person name="Sharma T.R."/>
            <person name="Mohapatra T."/>
            <person name="Singh N.K."/>
            <person name="Messing J."/>
            <person name="Nelson A.B."/>
            <person name="Fuks G."/>
            <person name="Kavchok S."/>
            <person name="Keizer G."/>
            <person name="Linton E."/>
            <person name="Llaca V."/>
            <person name="Song R."/>
            <person name="Tanyolac B."/>
            <person name="Young S."/>
            <person name="Ho-Il K."/>
            <person name="Hahn J.H."/>
            <person name="Sangsakoo G."/>
            <person name="Vanavichit A."/>
            <person name="de Mattos Luiz.A.T."/>
            <person name="Zimmer P.D."/>
            <person name="Malone G."/>
            <person name="Dellagostin O."/>
            <person name="de Oliveira A.C."/>
            <person name="Bevan M."/>
            <person name="Bancroft I."/>
            <person name="Minx P."/>
            <person name="Cordum H."/>
            <person name="Wilson R."/>
            <person name="Cheng Z."/>
            <person name="Jin W."/>
            <person name="Jiang J."/>
            <person name="Leong S.A."/>
            <person name="Iwama H."/>
            <person name="Gojobori T."/>
            <person name="Itoh T."/>
            <person name="Niimura Y."/>
            <person name="Fujii Y."/>
            <person name="Habara T."/>
            <person name="Sakai H."/>
            <person name="Sato Y."/>
            <person name="Wilson G."/>
            <person name="Kumar K."/>
            <person name="McCouch S."/>
            <person name="Juretic N."/>
            <person name="Hoen D."/>
            <person name="Wright S."/>
            <person name="Bruskiewich R."/>
            <person name="Bureau T."/>
            <person name="Miyao A."/>
            <person name="Hirochika H."/>
            <person name="Nishikawa T."/>
            <person name="Kadowaki K."/>
            <person name="Sugiura M."/>
            <person name="Burr B."/>
            <person name="Sasaki T."/>
        </authorList>
    </citation>
    <scope>NUCLEOTIDE SEQUENCE [LARGE SCALE GENOMIC DNA]</scope>
    <source>
        <strain evidence="2">cv. Nipponbare</strain>
    </source>
</reference>
<name>A0A0P0WQ08_ORYSJ</name>
<gene>
    <name evidence="1" type="ordered locus">Os05g0551350</name>
    <name evidence="1" type="ORF">OSNPB_050551350</name>
</gene>
<reference evidence="1 2" key="3">
    <citation type="journal article" date="2013" name="Rice">
        <title>Improvement of the Oryza sativa Nipponbare reference genome using next generation sequence and optical map data.</title>
        <authorList>
            <person name="Kawahara Y."/>
            <person name="de la Bastide M."/>
            <person name="Hamilton J.P."/>
            <person name="Kanamori H."/>
            <person name="McCombie W.R."/>
            <person name="Ouyang S."/>
            <person name="Schwartz D.C."/>
            <person name="Tanaka T."/>
            <person name="Wu J."/>
            <person name="Zhou S."/>
            <person name="Childs K.L."/>
            <person name="Davidson R.M."/>
            <person name="Lin H."/>
            <person name="Quesada-Ocampo L."/>
            <person name="Vaillancourt B."/>
            <person name="Sakai H."/>
            <person name="Lee S.S."/>
            <person name="Kim J."/>
            <person name="Numa H."/>
            <person name="Itoh T."/>
            <person name="Buell C.R."/>
            <person name="Matsumoto T."/>
        </authorList>
    </citation>
    <scope>NUCLEOTIDE SEQUENCE [LARGE SCALE GENOMIC DNA]</scope>
    <source>
        <strain evidence="2">cv. Nipponbare</strain>
    </source>
</reference>
<keyword evidence="2" id="KW-1185">Reference proteome</keyword>
<evidence type="ECO:0000313" key="2">
    <source>
        <dbReference type="Proteomes" id="UP000059680"/>
    </source>
</evidence>
<evidence type="ECO:0000313" key="1">
    <source>
        <dbReference type="EMBL" id="BAS95216.1"/>
    </source>
</evidence>
<protein>
    <submittedName>
        <fullName evidence="1">Os05g0551350 protein</fullName>
    </submittedName>
</protein>
<dbReference type="InterPro" id="IPR012438">
    <property type="entry name" value="DUF1639"/>
</dbReference>
<dbReference type="AlphaFoldDB" id="A0A0P0WQ08"/>
<sequence>MLRLNILLNLNCCVQEWHSCNPNSNSQWLLLFHVQSLFPGLWLTEVTADAYRVPDE</sequence>
<accession>A0A0P0WQ08</accession>